<dbReference type="SUPFAM" id="SSF49695">
    <property type="entry name" value="gamma-Crystallin-like"/>
    <property type="match status" value="1"/>
</dbReference>
<accession>A0A518BFU6</accession>
<reference evidence="2 3" key="1">
    <citation type="submission" date="2019-02" db="EMBL/GenBank/DDBJ databases">
        <title>Deep-cultivation of Planctomycetes and their phenomic and genomic characterization uncovers novel biology.</title>
        <authorList>
            <person name="Wiegand S."/>
            <person name="Jogler M."/>
            <person name="Boedeker C."/>
            <person name="Pinto D."/>
            <person name="Vollmers J."/>
            <person name="Rivas-Marin E."/>
            <person name="Kohn T."/>
            <person name="Peeters S.H."/>
            <person name="Heuer A."/>
            <person name="Rast P."/>
            <person name="Oberbeckmann S."/>
            <person name="Bunk B."/>
            <person name="Jeske O."/>
            <person name="Meyerdierks A."/>
            <person name="Storesund J.E."/>
            <person name="Kallscheuer N."/>
            <person name="Luecker S."/>
            <person name="Lage O.M."/>
            <person name="Pohl T."/>
            <person name="Merkel B.J."/>
            <person name="Hornburger P."/>
            <person name="Mueller R.-W."/>
            <person name="Bruemmer F."/>
            <person name="Labrenz M."/>
            <person name="Spormann A.M."/>
            <person name="Op den Camp H."/>
            <person name="Overmann J."/>
            <person name="Amann R."/>
            <person name="Jetten M.S.M."/>
            <person name="Mascher T."/>
            <person name="Medema M.H."/>
            <person name="Devos D.P."/>
            <person name="Kaster A.-K."/>
            <person name="Ovreas L."/>
            <person name="Rohde M."/>
            <person name="Galperin M.Y."/>
            <person name="Jogler C."/>
        </authorList>
    </citation>
    <scope>NUCLEOTIDE SEQUENCE [LARGE SCALE GENOMIC DNA]</scope>
    <source>
        <strain evidence="2 3">Pla133</strain>
    </source>
</reference>
<evidence type="ECO:0000313" key="2">
    <source>
        <dbReference type="EMBL" id="QDU65860.1"/>
    </source>
</evidence>
<dbReference type="Gene3D" id="2.60.20.10">
    <property type="entry name" value="Crystallins"/>
    <property type="match status" value="1"/>
</dbReference>
<gene>
    <name evidence="2" type="ORF">Pla133_09260</name>
</gene>
<proteinExistence type="predicted"/>
<feature type="region of interest" description="Disordered" evidence="1">
    <location>
        <begin position="1"/>
        <end position="36"/>
    </location>
</feature>
<dbReference type="AlphaFoldDB" id="A0A518BFU6"/>
<keyword evidence="3" id="KW-1185">Reference proteome</keyword>
<evidence type="ECO:0000313" key="3">
    <source>
        <dbReference type="Proteomes" id="UP000316921"/>
    </source>
</evidence>
<sequence>MDFQRRGGRVGGRLTPSPRGANVRQPPNPGHRSLSPSGELLLDAIEHYGVGVENWNVATWPSDNMDYVAFGEWHAPRSPYLTPPTIASGSVTLYSEENFQGHRVELDPVDFYYEDWTHFSTLPGPCAGAPCDFSNAVQSLSWRLPPGVTVKLWEDEGFDEDDLPLGGIGSLANLNAYPDFIQDVASLSVRTPDLLWNRFGMHLLNGGEQRQVSSFDTSALLLLPLIYKPTLIEFEAGNDAKPLGLIDFPTQLRTLEGSIRIE</sequence>
<dbReference type="EMBL" id="CP036287">
    <property type="protein sequence ID" value="QDU65860.1"/>
    <property type="molecule type" value="Genomic_DNA"/>
</dbReference>
<organism evidence="2 3">
    <name type="scientific">Engelhardtia mirabilis</name>
    <dbReference type="NCBI Taxonomy" id="2528011"/>
    <lineage>
        <taxon>Bacteria</taxon>
        <taxon>Pseudomonadati</taxon>
        <taxon>Planctomycetota</taxon>
        <taxon>Planctomycetia</taxon>
        <taxon>Planctomycetia incertae sedis</taxon>
        <taxon>Engelhardtia</taxon>
    </lineage>
</organism>
<protein>
    <submittedName>
        <fullName evidence="2">Uncharacterized protein</fullName>
    </submittedName>
</protein>
<dbReference type="KEGG" id="pbap:Pla133_09260"/>
<evidence type="ECO:0000256" key="1">
    <source>
        <dbReference type="SAM" id="MobiDB-lite"/>
    </source>
</evidence>
<dbReference type="Proteomes" id="UP000316921">
    <property type="component" value="Chromosome"/>
</dbReference>
<dbReference type="InterPro" id="IPR011024">
    <property type="entry name" value="G_crystallin-like"/>
</dbReference>
<name>A0A518BFU6_9BACT</name>